<dbReference type="GO" id="GO:0016020">
    <property type="term" value="C:membrane"/>
    <property type="evidence" value="ECO:0007669"/>
    <property type="project" value="UniProtKB-SubCell"/>
</dbReference>
<reference evidence="8 10" key="3">
    <citation type="submission" date="2016-10" db="EMBL/GenBank/DDBJ databases">
        <authorList>
            <person name="de Groot N.N."/>
        </authorList>
    </citation>
    <scope>NUCLEOTIDE SEQUENCE [LARGE SCALE GENOMIC DNA]</scope>
    <source>
        <strain evidence="8 10">OGL-20</strain>
    </source>
</reference>
<evidence type="ECO:0000256" key="1">
    <source>
        <dbReference type="ARBA" id="ARBA00004141"/>
    </source>
</evidence>
<proteinExistence type="predicted"/>
<evidence type="ECO:0000313" key="6">
    <source>
        <dbReference type="EMBL" id="ASJ12454.1"/>
    </source>
</evidence>
<dbReference type="PATRIC" id="fig|277988.4.peg.617"/>
<organism evidence="7 9">
    <name type="scientific">Thermococcus thioreducens</name>
    <dbReference type="NCBI Taxonomy" id="277988"/>
    <lineage>
        <taxon>Archaea</taxon>
        <taxon>Methanobacteriati</taxon>
        <taxon>Methanobacteriota</taxon>
        <taxon>Thermococci</taxon>
        <taxon>Thermococcales</taxon>
        <taxon>Thermococcaceae</taxon>
        <taxon>Thermococcus</taxon>
    </lineage>
</organism>
<dbReference type="PANTHER" id="PTHR36460">
    <property type="entry name" value="UPF0132 DOMAIN PROTEIN (AFU_ORTHOLOGUE AFUA_3G10255)"/>
    <property type="match status" value="1"/>
</dbReference>
<evidence type="ECO:0000313" key="10">
    <source>
        <dbReference type="Proteomes" id="UP000182125"/>
    </source>
</evidence>
<dbReference type="Proteomes" id="UP000250136">
    <property type="component" value="Chromosome"/>
</dbReference>
<evidence type="ECO:0000313" key="9">
    <source>
        <dbReference type="Proteomes" id="UP000051862"/>
    </source>
</evidence>
<accession>A0A0Q2MTU4</accession>
<reference evidence="6 11" key="2">
    <citation type="submission" date="2016-04" db="EMBL/GenBank/DDBJ databases">
        <title>Complete genome sequence of Thermococcus thioreducens type strain OGL-20P.</title>
        <authorList>
            <person name="Oger P.M."/>
        </authorList>
    </citation>
    <scope>NUCLEOTIDE SEQUENCE [LARGE SCALE GENOMIC DNA]</scope>
    <source>
        <strain evidence="6 11">OGL-20P</strain>
    </source>
</reference>
<dbReference type="AlphaFoldDB" id="A0A0Q2MTU4"/>
<dbReference type="Proteomes" id="UP000051862">
    <property type="component" value="Unassembled WGS sequence"/>
</dbReference>
<dbReference type="RefSeq" id="WP_055428840.1">
    <property type="nucleotide sequence ID" value="NZ_CP015105.1"/>
</dbReference>
<dbReference type="EMBL" id="LIXN01000003">
    <property type="protein sequence ID" value="KQH83183.1"/>
    <property type="molecule type" value="Genomic_DNA"/>
</dbReference>
<comment type="subcellular location">
    <subcellularLocation>
        <location evidence="1">Membrane</location>
        <topology evidence="1">Multi-pass membrane protein</topology>
    </subcellularLocation>
</comment>
<dbReference type="InterPro" id="IPR019109">
    <property type="entry name" value="MamF_MmsF"/>
</dbReference>
<keyword evidence="4 5" id="KW-0472">Membrane</keyword>
<reference evidence="7 9" key="1">
    <citation type="submission" date="2015-08" db="EMBL/GenBank/DDBJ databases">
        <title>Thermococcus thioreducens DSM 14981 genome sequencing.</title>
        <authorList>
            <person name="Hong S.-J."/>
            <person name="Kim M.-C."/>
            <person name="Shin J.-H."/>
        </authorList>
    </citation>
    <scope>NUCLEOTIDE SEQUENCE [LARGE SCALE GENOMIC DNA]</scope>
    <source>
        <strain evidence="7 9">DSM 14981</strain>
    </source>
</reference>
<evidence type="ECO:0000256" key="3">
    <source>
        <dbReference type="ARBA" id="ARBA00022989"/>
    </source>
</evidence>
<evidence type="ECO:0000313" key="7">
    <source>
        <dbReference type="EMBL" id="KQH83183.1"/>
    </source>
</evidence>
<dbReference type="EMBL" id="CP015105">
    <property type="protein sequence ID" value="ASJ12454.1"/>
    <property type="molecule type" value="Genomic_DNA"/>
</dbReference>
<evidence type="ECO:0000256" key="5">
    <source>
        <dbReference type="SAM" id="Phobius"/>
    </source>
</evidence>
<evidence type="ECO:0000313" key="11">
    <source>
        <dbReference type="Proteomes" id="UP000250136"/>
    </source>
</evidence>
<feature type="transmembrane region" description="Helical" evidence="5">
    <location>
        <begin position="46"/>
        <end position="67"/>
    </location>
</feature>
<dbReference type="KEGG" id="ttd:A3L14_05905"/>
<dbReference type="GeneID" id="33333939"/>
<dbReference type="EMBL" id="FOIW01000001">
    <property type="protein sequence ID" value="SEV90534.1"/>
    <property type="molecule type" value="Genomic_DNA"/>
</dbReference>
<name>A0A0Q2MTU4_9EURY</name>
<evidence type="ECO:0000313" key="8">
    <source>
        <dbReference type="EMBL" id="SEV90534.1"/>
    </source>
</evidence>
<keyword evidence="3 5" id="KW-1133">Transmembrane helix</keyword>
<dbReference type="PANTHER" id="PTHR36460:SF1">
    <property type="entry name" value="UPF0132 DOMAIN PROTEIN (AFU_ORTHOLOGUE AFUA_3G10255)"/>
    <property type="match status" value="1"/>
</dbReference>
<evidence type="ECO:0000256" key="4">
    <source>
        <dbReference type="ARBA" id="ARBA00023136"/>
    </source>
</evidence>
<dbReference type="Proteomes" id="UP000182125">
    <property type="component" value="Unassembled WGS sequence"/>
</dbReference>
<dbReference type="STRING" id="277988.SAMN05216170_0774"/>
<keyword evidence="11" id="KW-1185">Reference proteome</keyword>
<evidence type="ECO:0000256" key="2">
    <source>
        <dbReference type="ARBA" id="ARBA00022692"/>
    </source>
</evidence>
<gene>
    <name evidence="6" type="ORF">A3L14_05905</name>
    <name evidence="7" type="ORF">AMR53_02910</name>
    <name evidence="8" type="ORF">SAMN05216170_0774</name>
</gene>
<feature type="transmembrane region" description="Helical" evidence="5">
    <location>
        <begin position="20"/>
        <end position="39"/>
    </location>
</feature>
<protein>
    <submittedName>
        <fullName evidence="8">Uncharacterized membrane protein</fullName>
    </submittedName>
</protein>
<sequence length="120" mass="13686">MEEIPPEEPKKTSLGMEENIEGLIAYLLGPITGIILLLLEKESDFVRFHAMQSTITFISIWVLQIIFRFVPLLGMLVGMLLSLLALVFWILGMLKAYQGERYKFPIFGDLAEQWVGKINV</sequence>
<dbReference type="OrthoDB" id="329551at2157"/>
<feature type="transmembrane region" description="Helical" evidence="5">
    <location>
        <begin position="73"/>
        <end position="94"/>
    </location>
</feature>
<dbReference type="Pfam" id="PF09685">
    <property type="entry name" value="MamF_MmsF"/>
    <property type="match status" value="1"/>
</dbReference>
<keyword evidence="2 5" id="KW-0812">Transmembrane</keyword>